<dbReference type="Proteomes" id="UP001595379">
    <property type="component" value="Unassembled WGS sequence"/>
</dbReference>
<sequence length="159" mass="17034">MGTKAGAKLYVAEELQDDTDLNQAGFEALTWVLVKDVGTFPEYGRNEATATYDAFSGIVKGKGSNNAGDGDFIMAYDPTDAGQVQMRSHGAQRRNVCFKIEHADATGTANGDKTATMDYLRGVLSGPRSPSGGTSDFEREAYSFGNNQHLRVLPATISI</sequence>
<name>A0ABV6ZU70_9PROT</name>
<organism evidence="1 2">
    <name type="scientific">Hyphobacterium vulgare</name>
    <dbReference type="NCBI Taxonomy" id="1736751"/>
    <lineage>
        <taxon>Bacteria</taxon>
        <taxon>Pseudomonadati</taxon>
        <taxon>Pseudomonadota</taxon>
        <taxon>Alphaproteobacteria</taxon>
        <taxon>Maricaulales</taxon>
        <taxon>Maricaulaceae</taxon>
        <taxon>Hyphobacterium</taxon>
    </lineage>
</organism>
<evidence type="ECO:0000313" key="1">
    <source>
        <dbReference type="EMBL" id="MFC2924977.1"/>
    </source>
</evidence>
<protein>
    <submittedName>
        <fullName evidence="1">Uncharacterized protein</fullName>
    </submittedName>
</protein>
<accession>A0ABV6ZU70</accession>
<keyword evidence="2" id="KW-1185">Reference proteome</keyword>
<proteinExistence type="predicted"/>
<comment type="caution">
    <text evidence="1">The sequence shown here is derived from an EMBL/GenBank/DDBJ whole genome shotgun (WGS) entry which is preliminary data.</text>
</comment>
<reference evidence="2" key="1">
    <citation type="journal article" date="2019" name="Int. J. Syst. Evol. Microbiol.">
        <title>The Global Catalogue of Microorganisms (GCM) 10K type strain sequencing project: providing services to taxonomists for standard genome sequencing and annotation.</title>
        <authorList>
            <consortium name="The Broad Institute Genomics Platform"/>
            <consortium name="The Broad Institute Genome Sequencing Center for Infectious Disease"/>
            <person name="Wu L."/>
            <person name="Ma J."/>
        </authorList>
    </citation>
    <scope>NUCLEOTIDE SEQUENCE [LARGE SCALE GENOMIC DNA]</scope>
    <source>
        <strain evidence="2">KCTC 52487</strain>
    </source>
</reference>
<gene>
    <name evidence="1" type="ORF">ACFOOR_02540</name>
</gene>
<dbReference type="Gene3D" id="4.10.410.40">
    <property type="match status" value="1"/>
</dbReference>
<dbReference type="RefSeq" id="WP_343163860.1">
    <property type="nucleotide sequence ID" value="NZ_JBHRSV010000001.1"/>
</dbReference>
<dbReference type="EMBL" id="JBHRSV010000001">
    <property type="protein sequence ID" value="MFC2924977.1"/>
    <property type="molecule type" value="Genomic_DNA"/>
</dbReference>
<evidence type="ECO:0000313" key="2">
    <source>
        <dbReference type="Proteomes" id="UP001595379"/>
    </source>
</evidence>